<evidence type="ECO:0000256" key="1">
    <source>
        <dbReference type="SAM" id="SignalP"/>
    </source>
</evidence>
<feature type="chain" id="PRO_5031234730" evidence="1">
    <location>
        <begin position="24"/>
        <end position="150"/>
    </location>
</feature>
<dbReference type="InParanoid" id="A0A7X0JUR4"/>
<dbReference type="Pfam" id="PF09912">
    <property type="entry name" value="DUF2141"/>
    <property type="match status" value="1"/>
</dbReference>
<reference evidence="2 3" key="1">
    <citation type="submission" date="2020-08" db="EMBL/GenBank/DDBJ databases">
        <title>Genomic Encyclopedia of Type Strains, Phase IV (KMG-IV): sequencing the most valuable type-strain genomes for metagenomic binning, comparative biology and taxonomic classification.</title>
        <authorList>
            <person name="Goeker M."/>
        </authorList>
    </citation>
    <scope>NUCLEOTIDE SEQUENCE [LARGE SCALE GENOMIC DNA]</scope>
    <source>
        <strain evidence="2 3">DSM 22368</strain>
    </source>
</reference>
<dbReference type="Proteomes" id="UP000528457">
    <property type="component" value="Unassembled WGS sequence"/>
</dbReference>
<evidence type="ECO:0000313" key="2">
    <source>
        <dbReference type="EMBL" id="MBB6522628.1"/>
    </source>
</evidence>
<feature type="signal peptide" evidence="1">
    <location>
        <begin position="1"/>
        <end position="23"/>
    </location>
</feature>
<organism evidence="2 3">
    <name type="scientific">Pseudoteredinibacter isoporae</name>
    <dbReference type="NCBI Taxonomy" id="570281"/>
    <lineage>
        <taxon>Bacteria</taxon>
        <taxon>Pseudomonadati</taxon>
        <taxon>Pseudomonadota</taxon>
        <taxon>Gammaproteobacteria</taxon>
        <taxon>Cellvibrionales</taxon>
        <taxon>Cellvibrionaceae</taxon>
        <taxon>Pseudoteredinibacter</taxon>
    </lineage>
</organism>
<dbReference type="AlphaFoldDB" id="A0A7X0JUR4"/>
<dbReference type="EMBL" id="JACHHT010000002">
    <property type="protein sequence ID" value="MBB6522628.1"/>
    <property type="molecule type" value="Genomic_DNA"/>
</dbReference>
<keyword evidence="1" id="KW-0732">Signal</keyword>
<comment type="caution">
    <text evidence="2">The sequence shown here is derived from an EMBL/GenBank/DDBJ whole genome shotgun (WGS) entry which is preliminary data.</text>
</comment>
<dbReference type="RefSeq" id="WP_166845518.1">
    <property type="nucleotide sequence ID" value="NZ_JAAONY010000002.1"/>
</dbReference>
<evidence type="ECO:0000313" key="3">
    <source>
        <dbReference type="Proteomes" id="UP000528457"/>
    </source>
</evidence>
<name>A0A7X0JUR4_9GAMM</name>
<keyword evidence="3" id="KW-1185">Reference proteome</keyword>
<proteinExistence type="predicted"/>
<sequence length="150" mass="16609">MRQKLKSLLCTAIPLLFSTLSFSADLDIEISGVKSNAGAILLVLIDNQKSYQNLLNGEMNEEVYAYYLLSPYGDRIELSIKNYPEGEYVMVVMHDENSNGELDTSKFGIPTEGFGISNYAGGDLPGYEEAKVRVDGKAKGSTKMLIHYPR</sequence>
<accession>A0A7X0JUR4</accession>
<dbReference type="InterPro" id="IPR018673">
    <property type="entry name" value="DUF2141"/>
</dbReference>
<gene>
    <name evidence="2" type="ORF">HNR48_002913</name>
</gene>
<protein>
    <submittedName>
        <fullName evidence="2">Uncharacterized protein (DUF2141 family)</fullName>
    </submittedName>
</protein>